<evidence type="ECO:0000313" key="4">
    <source>
        <dbReference type="EMBL" id="PNR53695.1"/>
    </source>
</evidence>
<dbReference type="PaxDb" id="3218-PP1S186_47V6.1"/>
<feature type="compositionally biased region" description="Basic and acidic residues" evidence="1">
    <location>
        <begin position="1110"/>
        <end position="1119"/>
    </location>
</feature>
<reference evidence="4 6" key="1">
    <citation type="journal article" date="2008" name="Science">
        <title>The Physcomitrella genome reveals evolutionary insights into the conquest of land by plants.</title>
        <authorList>
            <person name="Rensing S."/>
            <person name="Lang D."/>
            <person name="Zimmer A."/>
            <person name="Terry A."/>
            <person name="Salamov A."/>
            <person name="Shapiro H."/>
            <person name="Nishiyama T."/>
            <person name="Perroud P.-F."/>
            <person name="Lindquist E."/>
            <person name="Kamisugi Y."/>
            <person name="Tanahashi T."/>
            <person name="Sakakibara K."/>
            <person name="Fujita T."/>
            <person name="Oishi K."/>
            <person name="Shin-I T."/>
            <person name="Kuroki Y."/>
            <person name="Toyoda A."/>
            <person name="Suzuki Y."/>
            <person name="Hashimoto A."/>
            <person name="Yamaguchi K."/>
            <person name="Sugano A."/>
            <person name="Kohara Y."/>
            <person name="Fujiyama A."/>
            <person name="Anterola A."/>
            <person name="Aoki S."/>
            <person name="Ashton N."/>
            <person name="Barbazuk W.B."/>
            <person name="Barker E."/>
            <person name="Bennetzen J."/>
            <person name="Bezanilla M."/>
            <person name="Blankenship R."/>
            <person name="Cho S.H."/>
            <person name="Dutcher S."/>
            <person name="Estelle M."/>
            <person name="Fawcett J.A."/>
            <person name="Gundlach H."/>
            <person name="Hanada K."/>
            <person name="Heyl A."/>
            <person name="Hicks K.A."/>
            <person name="Hugh J."/>
            <person name="Lohr M."/>
            <person name="Mayer K."/>
            <person name="Melkozernov A."/>
            <person name="Murata T."/>
            <person name="Nelson D."/>
            <person name="Pils B."/>
            <person name="Prigge M."/>
            <person name="Reiss B."/>
            <person name="Renner T."/>
            <person name="Rombauts S."/>
            <person name="Rushton P."/>
            <person name="Sanderfoot A."/>
            <person name="Schween G."/>
            <person name="Shiu S.-H."/>
            <person name="Stueber K."/>
            <person name="Theodoulou F.L."/>
            <person name="Tu H."/>
            <person name="Van de Peer Y."/>
            <person name="Verrier P.J."/>
            <person name="Waters E."/>
            <person name="Wood A."/>
            <person name="Yang L."/>
            <person name="Cove D."/>
            <person name="Cuming A."/>
            <person name="Hasebe M."/>
            <person name="Lucas S."/>
            <person name="Mishler D.B."/>
            <person name="Reski R."/>
            <person name="Grigoriev I."/>
            <person name="Quatrano R.S."/>
            <person name="Boore J.L."/>
        </authorList>
    </citation>
    <scope>NUCLEOTIDE SEQUENCE [LARGE SCALE GENOMIC DNA]</scope>
    <source>
        <strain evidence="5 6">cv. Gransden 2004</strain>
    </source>
</reference>
<feature type="domain" description="DUF3741" evidence="3">
    <location>
        <begin position="489"/>
        <end position="507"/>
    </location>
</feature>
<feature type="compositionally biased region" description="Polar residues" evidence="1">
    <location>
        <begin position="108"/>
        <end position="125"/>
    </location>
</feature>
<dbReference type="GeneID" id="112282868"/>
<dbReference type="Gramene" id="Pp3c5_7380V3.1">
    <property type="protein sequence ID" value="Pp3c5_7380V3.1"/>
    <property type="gene ID" value="Pp3c5_7380"/>
</dbReference>
<feature type="region of interest" description="Disordered" evidence="1">
    <location>
        <begin position="213"/>
        <end position="246"/>
    </location>
</feature>
<dbReference type="HOGENOM" id="CLU_251647_0_0_1"/>
<dbReference type="RefSeq" id="XP_024376756.1">
    <property type="nucleotide sequence ID" value="XM_024520988.2"/>
</dbReference>
<evidence type="ECO:0000313" key="6">
    <source>
        <dbReference type="Proteomes" id="UP000006727"/>
    </source>
</evidence>
<evidence type="ECO:0000256" key="1">
    <source>
        <dbReference type="SAM" id="MobiDB-lite"/>
    </source>
</evidence>
<feature type="region of interest" description="Disordered" evidence="1">
    <location>
        <begin position="1095"/>
        <end position="1119"/>
    </location>
</feature>
<dbReference type="PANTHER" id="PTHR31680">
    <property type="entry name" value="LONGIFOLIA PROTEIN"/>
    <property type="match status" value="1"/>
</dbReference>
<reference evidence="4 6" key="2">
    <citation type="journal article" date="2018" name="Plant J.">
        <title>The Physcomitrella patens chromosome-scale assembly reveals moss genome structure and evolution.</title>
        <authorList>
            <person name="Lang D."/>
            <person name="Ullrich K.K."/>
            <person name="Murat F."/>
            <person name="Fuchs J."/>
            <person name="Jenkins J."/>
            <person name="Haas F.B."/>
            <person name="Piednoel M."/>
            <person name="Gundlach H."/>
            <person name="Van Bel M."/>
            <person name="Meyberg R."/>
            <person name="Vives C."/>
            <person name="Morata J."/>
            <person name="Symeonidi A."/>
            <person name="Hiss M."/>
            <person name="Muchero W."/>
            <person name="Kamisugi Y."/>
            <person name="Saleh O."/>
            <person name="Blanc G."/>
            <person name="Decker E.L."/>
            <person name="van Gessel N."/>
            <person name="Grimwood J."/>
            <person name="Hayes R.D."/>
            <person name="Graham S.W."/>
            <person name="Gunter L.E."/>
            <person name="McDaniel S.F."/>
            <person name="Hoernstein S.N.W."/>
            <person name="Larsson A."/>
            <person name="Li F.W."/>
            <person name="Perroud P.F."/>
            <person name="Phillips J."/>
            <person name="Ranjan P."/>
            <person name="Rokshar D.S."/>
            <person name="Rothfels C.J."/>
            <person name="Schneider L."/>
            <person name="Shu S."/>
            <person name="Stevenson D.W."/>
            <person name="Thummler F."/>
            <person name="Tillich M."/>
            <person name="Villarreal Aguilar J.C."/>
            <person name="Widiez T."/>
            <person name="Wong G.K."/>
            <person name="Wymore A."/>
            <person name="Zhang Y."/>
            <person name="Zimmer A.D."/>
            <person name="Quatrano R.S."/>
            <person name="Mayer K.F.X."/>
            <person name="Goodstein D."/>
            <person name="Casacuberta J.M."/>
            <person name="Vandepoele K."/>
            <person name="Reski R."/>
            <person name="Cuming A.C."/>
            <person name="Tuskan G.A."/>
            <person name="Maumus F."/>
            <person name="Salse J."/>
            <person name="Schmutz J."/>
            <person name="Rensing S.A."/>
        </authorList>
    </citation>
    <scope>NUCLEOTIDE SEQUENCE [LARGE SCALE GENOMIC DNA]</scope>
    <source>
        <strain evidence="5 6">cv. Gransden 2004</strain>
    </source>
</reference>
<dbReference type="EMBL" id="ABEU02000005">
    <property type="protein sequence ID" value="PNR53695.1"/>
    <property type="molecule type" value="Genomic_DNA"/>
</dbReference>
<dbReference type="KEGG" id="ppp:112282868"/>
<feature type="region of interest" description="Disordered" evidence="1">
    <location>
        <begin position="264"/>
        <end position="285"/>
    </location>
</feature>
<feature type="region of interest" description="Disordered" evidence="1">
    <location>
        <begin position="865"/>
        <end position="923"/>
    </location>
</feature>
<feature type="compositionally biased region" description="Polar residues" evidence="1">
    <location>
        <begin position="1052"/>
        <end position="1075"/>
    </location>
</feature>
<feature type="region of interest" description="Disordered" evidence="1">
    <location>
        <begin position="1051"/>
        <end position="1081"/>
    </location>
</feature>
<feature type="region of interest" description="Disordered" evidence="1">
    <location>
        <begin position="536"/>
        <end position="560"/>
    </location>
</feature>
<dbReference type="Proteomes" id="UP000006727">
    <property type="component" value="Chromosome 5"/>
</dbReference>
<evidence type="ECO:0000259" key="2">
    <source>
        <dbReference type="Pfam" id="PF14309"/>
    </source>
</evidence>
<feature type="domain" description="DUF4378" evidence="2">
    <location>
        <begin position="1271"/>
        <end position="1429"/>
    </location>
</feature>
<dbReference type="InterPro" id="IPR025486">
    <property type="entry name" value="DUF4378"/>
</dbReference>
<evidence type="ECO:0000313" key="5">
    <source>
        <dbReference type="EnsemblPlants" id="Pp3c5_7380V3.1"/>
    </source>
</evidence>
<dbReference type="Pfam" id="PF14309">
    <property type="entry name" value="DUF4378"/>
    <property type="match status" value="1"/>
</dbReference>
<feature type="compositionally biased region" description="Low complexity" evidence="1">
    <location>
        <begin position="870"/>
        <end position="887"/>
    </location>
</feature>
<dbReference type="OrthoDB" id="1936410at2759"/>
<accession>A9T927</accession>
<feature type="compositionally biased region" description="Basic and acidic residues" evidence="1">
    <location>
        <begin position="959"/>
        <end position="973"/>
    </location>
</feature>
<dbReference type="RefSeq" id="XP_024376755.1">
    <property type="nucleotide sequence ID" value="XM_024520987.2"/>
</dbReference>
<dbReference type="Pfam" id="PF14383">
    <property type="entry name" value="VARLMGL"/>
    <property type="match status" value="1"/>
</dbReference>
<organism evidence="4">
    <name type="scientific">Physcomitrium patens</name>
    <name type="common">Spreading-leaved earth moss</name>
    <name type="synonym">Physcomitrella patens</name>
    <dbReference type="NCBI Taxonomy" id="3218"/>
    <lineage>
        <taxon>Eukaryota</taxon>
        <taxon>Viridiplantae</taxon>
        <taxon>Streptophyta</taxon>
        <taxon>Embryophyta</taxon>
        <taxon>Bryophyta</taxon>
        <taxon>Bryophytina</taxon>
        <taxon>Bryopsida</taxon>
        <taxon>Funariidae</taxon>
        <taxon>Funariales</taxon>
        <taxon>Funariaceae</taxon>
        <taxon>Physcomitrium</taxon>
    </lineage>
</organism>
<protein>
    <recommendedName>
        <fullName evidence="7">DUF4378 domain-containing protein</fullName>
    </recommendedName>
</protein>
<feature type="region of interest" description="Disordered" evidence="1">
    <location>
        <begin position="959"/>
        <end position="1034"/>
    </location>
</feature>
<feature type="compositionally biased region" description="Basic and acidic residues" evidence="1">
    <location>
        <begin position="213"/>
        <end position="233"/>
    </location>
</feature>
<evidence type="ECO:0000259" key="3">
    <source>
        <dbReference type="Pfam" id="PF14383"/>
    </source>
</evidence>
<sequence>MPVSGDLLKVLAEDPKALEHQLGCMTGLFQIFDRQGLGRRYGSKRVSNAASGQSQPTSACETPRLDRSSNPYWMFEDDSSQRISGDSFDRPKGTAPEGTREHHHRAYSDSSEIFTKSFETPTESRTSPDEKSQLDNSPMHSEESVEGHAFYCNDPIRESTLNSASSKNPNRDRVLECKRLTVATSTRANFEPKADGSDIRDVVRASFNWDQRAREDLASSRDKPRLSVDERHNQSHSHGFLKSLPRSSSVDGIDRLRLSVDGRLDTGGARQKQADLPRSTSVGGRGAARMITDWKDGLRNSGGSPRLNVKEKDLLKQQSSEQLPRIPISKHQNAGEGRDAIRLTVELKEGPRLSVSGDDRRTSVDGKVSVSPRLIGRSRGTCDLSLARPDFKDSLHATEAKELLRTPQKGGPKEGHRFSVDGTRDASRACIVPRLSVDGRDLANTGMLVPRKLKLDKLDRTELKESIEITQFYRQSSGRESSDAGKRPKASNVIARLMGLDELPSSKELPLGVKRAVERSCTNEADLLFQEFLKCHPLQGGSPPPPPSPPDDYDYAHRSSDHEDYHSRHWKENASCHPDFRQVEDPYSLRQAHFSTPKVQFSEPKIPNAAHQPIISPAKNESSVVRSAVVVKQSVEDSYISKSKSDELDPKEQCQVRKSPQGRRSLWHIFEAMQLKGVFYSSSRRKNAEALRVQSLKMTEEAEYHETRARSQSLPPRCSARMDLDHQDPPKVSLATANPRGVEQKDSEFHQGQKACALEADEVSPEVVKPIITRSASYKSQAQSLAAPTEPAMVVSSKVVEGAYNSNKEILPQNMRSGLSKDAYNQRVVFNEMSLKAPVQEPSLGQVPSNSIAILRQARKERCAARTSKSYSDLSQSGRDSSSPRGPRATISMQEKSARSGSLRLDSASSISPRCPPGSLEAANRSVDAGKVRRKAFVGKEVETKATLANFRANATKQEFLKGRASGDPDTPRPFRRSGSESKIPSKIAEKPIAVDIPAPKPSRDKVSSNVNLRSKRPVSKVYKSPTKTRPTNLDVNVKSVVAETTFAKDQPFQTSRANRPTSLSKSVPGSTQEQKPGVQIARERSLMSEIVRATPGGALDHSGDTTPSNEREHTVGSKTREKIIEIDEVVKTPRGVSIKKIDFSEDAQPDAAEQPSPVSVLDNSHFDEELTPSPKAGKSSVVTLPDQLSPQDDRLWNSARFLDLDLENTPLPALQNVPDANDLQSKLKTVSAVDTDSNVQDQHIPMPTNVFKNQNRFLACMRDADAERIYVEDLVKASELKGRCDTSGFFNSSTGYVLDLDIFDELETKRSRFESDERDILDRRVLFDCVNEVLEKLLETQLDCMQLTRLVKPRLRKRPTGMQLLKEVFAELLDIPCAASEDVCDTVYVILQKDLVRGRGQQWSDYNKELEDVGITVEKMIVKDLIEETVRDLSACCRQNPLSVVESSRRQLFA</sequence>
<feature type="region of interest" description="Disordered" evidence="1">
    <location>
        <begin position="1142"/>
        <end position="1189"/>
    </location>
</feature>
<evidence type="ECO:0008006" key="7">
    <source>
        <dbReference type="Google" id="ProtNLM"/>
    </source>
</evidence>
<proteinExistence type="predicted"/>
<feature type="compositionally biased region" description="Polar residues" evidence="1">
    <location>
        <begin position="45"/>
        <end position="60"/>
    </location>
</feature>
<dbReference type="EnsemblPlants" id="Pp3c5_7380V3.1">
    <property type="protein sequence ID" value="Pp3c5_7380V3.1"/>
    <property type="gene ID" value="Pp3c5_7380"/>
</dbReference>
<keyword evidence="6" id="KW-1185">Reference proteome</keyword>
<dbReference type="InterPro" id="IPR032795">
    <property type="entry name" value="DUF3741-assoc"/>
</dbReference>
<dbReference type="OMA" id="CSISDLM"/>
<dbReference type="GO" id="GO:0051513">
    <property type="term" value="P:regulation of monopolar cell growth"/>
    <property type="evidence" value="ECO:0007669"/>
    <property type="project" value="InterPro"/>
</dbReference>
<gene>
    <name evidence="5" type="primary">LOC112282868</name>
    <name evidence="4" type="ORF">PHYPA_007370</name>
</gene>
<name>A9T927_PHYPA</name>
<feature type="region of interest" description="Disordered" evidence="1">
    <location>
        <begin position="43"/>
        <end position="145"/>
    </location>
</feature>
<dbReference type="InterPro" id="IPR033334">
    <property type="entry name" value="LNG1/2"/>
</dbReference>
<reference evidence="5" key="3">
    <citation type="submission" date="2020-12" db="UniProtKB">
        <authorList>
            <consortium name="EnsemblPlants"/>
        </authorList>
    </citation>
    <scope>IDENTIFICATION</scope>
</reference>
<dbReference type="PANTHER" id="PTHR31680:SF4">
    <property type="entry name" value="LONGIFOLIA PROTEIN"/>
    <property type="match status" value="1"/>
</dbReference>